<proteinExistence type="predicted"/>
<feature type="region of interest" description="Disordered" evidence="1">
    <location>
        <begin position="189"/>
        <end position="217"/>
    </location>
</feature>
<accession>A0A0C2BP58</accession>
<reference evidence="3 4" key="1">
    <citation type="submission" date="2014-12" db="EMBL/GenBank/DDBJ databases">
        <title>Denitrispirillum autotrophicum gen. nov., sp. nov., Denitrifying, Facultatively Autotrophic Bacteria Isolated from Rice Paddy Soil.</title>
        <authorList>
            <person name="Ishii S."/>
            <person name="Ashida N."/>
            <person name="Ohno H."/>
            <person name="Otsuka S."/>
            <person name="Yokota A."/>
            <person name="Senoo K."/>
        </authorList>
    </citation>
    <scope>NUCLEOTIDE SEQUENCE [LARGE SCALE GENOMIC DNA]</scope>
    <source>
        <strain evidence="3 4">TSA66</strain>
    </source>
</reference>
<dbReference type="AlphaFoldDB" id="A0A0C2BP58"/>
<gene>
    <name evidence="3" type="ORF">TSA66_15135</name>
</gene>
<protein>
    <submittedName>
        <fullName evidence="3">Uncharacterized protein</fullName>
    </submittedName>
</protein>
<evidence type="ECO:0000313" key="3">
    <source>
        <dbReference type="EMBL" id="KIF81829.1"/>
    </source>
</evidence>
<dbReference type="Proteomes" id="UP000031572">
    <property type="component" value="Unassembled WGS sequence"/>
</dbReference>
<keyword evidence="2" id="KW-0472">Membrane</keyword>
<dbReference type="EMBL" id="JWJG01000028">
    <property type="protein sequence ID" value="KIF81829.1"/>
    <property type="molecule type" value="Genomic_DNA"/>
</dbReference>
<dbReference type="STRING" id="709839.TSA66_15135"/>
<feature type="transmembrane region" description="Helical" evidence="2">
    <location>
        <begin position="223"/>
        <end position="243"/>
    </location>
</feature>
<feature type="compositionally biased region" description="Low complexity" evidence="1">
    <location>
        <begin position="200"/>
        <end position="216"/>
    </location>
</feature>
<sequence>MFEPTMIFQRTQAGRDEIYEKQRRLTQSERLVLIMVDGTTSYQGVRSKLPVLTEERFQRALTTLQKKDLILEVFLPVEGQQPEEMAQTVIDRFIQQDATDPLTIISFDPEDDFGVFGPPISMSSSTTAQEQGGTLGLTLRAQMDEKPFISSHGISAPPAASAGLMDESLIEQADALAAEVRAQRPHYANPIEQVRDISAQRRSSSARKPAPSSAPDKSVKLHWGYWMIGVGLAFIVGFVIARLTK</sequence>
<evidence type="ECO:0000313" key="4">
    <source>
        <dbReference type="Proteomes" id="UP000031572"/>
    </source>
</evidence>
<organism evidence="3 4">
    <name type="scientific">Noviherbaspirillum autotrophicum</name>
    <dbReference type="NCBI Taxonomy" id="709839"/>
    <lineage>
        <taxon>Bacteria</taxon>
        <taxon>Pseudomonadati</taxon>
        <taxon>Pseudomonadota</taxon>
        <taxon>Betaproteobacteria</taxon>
        <taxon>Burkholderiales</taxon>
        <taxon>Oxalobacteraceae</taxon>
        <taxon>Noviherbaspirillum</taxon>
    </lineage>
</organism>
<evidence type="ECO:0000256" key="1">
    <source>
        <dbReference type="SAM" id="MobiDB-lite"/>
    </source>
</evidence>
<keyword evidence="2" id="KW-1133">Transmembrane helix</keyword>
<keyword evidence="2" id="KW-0812">Transmembrane</keyword>
<comment type="caution">
    <text evidence="3">The sequence shown here is derived from an EMBL/GenBank/DDBJ whole genome shotgun (WGS) entry which is preliminary data.</text>
</comment>
<name>A0A0C2BP58_9BURK</name>
<evidence type="ECO:0000256" key="2">
    <source>
        <dbReference type="SAM" id="Phobius"/>
    </source>
</evidence>
<keyword evidence="4" id="KW-1185">Reference proteome</keyword>